<comment type="similarity">
    <text evidence="1">Belongs to the site-specific recombinase resolvase family.</text>
</comment>
<dbReference type="InterPro" id="IPR050639">
    <property type="entry name" value="SSR_resolvase"/>
</dbReference>
<evidence type="ECO:0000256" key="2">
    <source>
        <dbReference type="ARBA" id="ARBA00022908"/>
    </source>
</evidence>
<reference evidence="8 9" key="1">
    <citation type="submission" date="2019-03" db="EMBL/GenBank/DDBJ databases">
        <title>Genome Sequencing and Assembly of Various Microbes Isolated from Alder Root Nodule.</title>
        <authorList>
            <person name="Swanson E."/>
            <person name="Sevigny J.L."/>
            <person name="Pesce C."/>
            <person name="Davis I."/>
            <person name="Kleiner V."/>
            <person name="Tisa L."/>
        </authorList>
    </citation>
    <scope>NUCLEOTIDE SEQUENCE [LARGE SCALE GENOMIC DNA]</scope>
    <source>
        <strain evidence="8 9">4R-31</strain>
    </source>
</reference>
<dbReference type="AlphaFoldDB" id="A0AAX2SC45"/>
<evidence type="ECO:0000256" key="1">
    <source>
        <dbReference type="ARBA" id="ARBA00009913"/>
    </source>
</evidence>
<dbReference type="RefSeq" id="WP_135010845.1">
    <property type="nucleotide sequence ID" value="NZ_SPNK01000013.1"/>
</dbReference>
<comment type="caution">
    <text evidence="8">The sequence shown here is derived from an EMBL/GenBank/DDBJ whole genome shotgun (WGS) entry which is preliminary data.</text>
</comment>
<dbReference type="EMBL" id="SPNK01000013">
    <property type="protein sequence ID" value="TFH99674.1"/>
    <property type="molecule type" value="Genomic_DNA"/>
</dbReference>
<dbReference type="Pfam" id="PF02796">
    <property type="entry name" value="HTH_7"/>
    <property type="match status" value="1"/>
</dbReference>
<keyword evidence="4" id="KW-0233">DNA recombination</keyword>
<feature type="domain" description="Resolvase/invertase-type recombinase catalytic" evidence="7">
    <location>
        <begin position="1"/>
        <end position="137"/>
    </location>
</feature>
<feature type="active site" description="O-(5'-phospho-DNA)-serine intermediate" evidence="5 6">
    <location>
        <position position="9"/>
    </location>
</feature>
<dbReference type="Pfam" id="PF00239">
    <property type="entry name" value="Resolvase"/>
    <property type="match status" value="1"/>
</dbReference>
<dbReference type="PANTHER" id="PTHR30461">
    <property type="entry name" value="DNA-INVERTASE FROM LAMBDOID PROPHAGE"/>
    <property type="match status" value="1"/>
</dbReference>
<dbReference type="FunFam" id="3.40.50.1390:FF:000001">
    <property type="entry name" value="DNA recombinase"/>
    <property type="match status" value="1"/>
</dbReference>
<organism evidence="8 9">
    <name type="scientific">Kocuria rhizophila</name>
    <dbReference type="NCBI Taxonomy" id="72000"/>
    <lineage>
        <taxon>Bacteria</taxon>
        <taxon>Bacillati</taxon>
        <taxon>Actinomycetota</taxon>
        <taxon>Actinomycetes</taxon>
        <taxon>Micrococcales</taxon>
        <taxon>Micrococcaceae</taxon>
        <taxon>Kocuria</taxon>
    </lineage>
</organism>
<dbReference type="InterPro" id="IPR009057">
    <property type="entry name" value="Homeodomain-like_sf"/>
</dbReference>
<dbReference type="Proteomes" id="UP000298017">
    <property type="component" value="Unassembled WGS sequence"/>
</dbReference>
<dbReference type="PANTHER" id="PTHR30461:SF2">
    <property type="entry name" value="SERINE RECOMBINASE PINE-RELATED"/>
    <property type="match status" value="1"/>
</dbReference>
<protein>
    <submittedName>
        <fullName evidence="8">Recombinase family protein</fullName>
    </submittedName>
</protein>
<evidence type="ECO:0000256" key="5">
    <source>
        <dbReference type="PIRSR" id="PIRSR606118-50"/>
    </source>
</evidence>
<dbReference type="Gene3D" id="1.10.10.60">
    <property type="entry name" value="Homeodomain-like"/>
    <property type="match status" value="1"/>
</dbReference>
<keyword evidence="3" id="KW-0238">DNA-binding</keyword>
<dbReference type="SUPFAM" id="SSF53041">
    <property type="entry name" value="Resolvase-like"/>
    <property type="match status" value="1"/>
</dbReference>
<dbReference type="PROSITE" id="PS51257">
    <property type="entry name" value="PROKAR_LIPOPROTEIN"/>
    <property type="match status" value="1"/>
</dbReference>
<evidence type="ECO:0000259" key="7">
    <source>
        <dbReference type="PROSITE" id="PS51736"/>
    </source>
</evidence>
<evidence type="ECO:0000256" key="3">
    <source>
        <dbReference type="ARBA" id="ARBA00023125"/>
    </source>
</evidence>
<dbReference type="InterPro" id="IPR006119">
    <property type="entry name" value="Resolv_N"/>
</dbReference>
<dbReference type="GO" id="GO:0003677">
    <property type="term" value="F:DNA binding"/>
    <property type="evidence" value="ECO:0007669"/>
    <property type="project" value="UniProtKB-KW"/>
</dbReference>
<evidence type="ECO:0000313" key="9">
    <source>
        <dbReference type="Proteomes" id="UP000298017"/>
    </source>
</evidence>
<accession>A0AAX2SC45</accession>
<name>A0AAX2SC45_KOCRH</name>
<evidence type="ECO:0000313" key="8">
    <source>
        <dbReference type="EMBL" id="TFH99674.1"/>
    </source>
</evidence>
<dbReference type="PROSITE" id="PS51736">
    <property type="entry name" value="RECOMBINASES_3"/>
    <property type="match status" value="1"/>
</dbReference>
<proteinExistence type="inferred from homology"/>
<dbReference type="InterPro" id="IPR006120">
    <property type="entry name" value="Resolvase_HTH_dom"/>
</dbReference>
<dbReference type="GO" id="GO:0000150">
    <property type="term" value="F:DNA strand exchange activity"/>
    <property type="evidence" value="ECO:0007669"/>
    <property type="project" value="InterPro"/>
</dbReference>
<dbReference type="CDD" id="cd03768">
    <property type="entry name" value="SR_ResInv"/>
    <property type="match status" value="1"/>
</dbReference>
<dbReference type="InterPro" id="IPR036162">
    <property type="entry name" value="Resolvase-like_N_sf"/>
</dbReference>
<dbReference type="InterPro" id="IPR006118">
    <property type="entry name" value="Recombinase_CS"/>
</dbReference>
<dbReference type="SMART" id="SM00857">
    <property type="entry name" value="Resolvase"/>
    <property type="match status" value="1"/>
</dbReference>
<dbReference type="GO" id="GO:0015074">
    <property type="term" value="P:DNA integration"/>
    <property type="evidence" value="ECO:0007669"/>
    <property type="project" value="UniProtKB-KW"/>
</dbReference>
<dbReference type="Gene3D" id="3.40.50.1390">
    <property type="entry name" value="Resolvase, N-terminal catalytic domain"/>
    <property type="match status" value="1"/>
</dbReference>
<keyword evidence="2" id="KW-0229">DNA integration</keyword>
<gene>
    <name evidence="8" type="ORF">E4P33_10325</name>
</gene>
<evidence type="ECO:0000256" key="6">
    <source>
        <dbReference type="PROSITE-ProRule" id="PRU10137"/>
    </source>
</evidence>
<dbReference type="PROSITE" id="PS00397">
    <property type="entry name" value="RECOMBINASES_1"/>
    <property type="match status" value="1"/>
</dbReference>
<sequence>MRIGYARVSTRDQEGSLAGQNAALAAAGCSKVFHDRLSGARADRPGLAEALAYLRDREDVLVVARLDRLGRSLPDALRTVKELADRGIGLEALDVQLDTSTASGKMMLTLLLALAEWERDLLRERTMEGVARARSAGRQPGPKPKLDEERTAAVCAAVAGGQPVAAVARAFGVSRPTVYKALETVKERQG</sequence>
<dbReference type="SUPFAM" id="SSF46689">
    <property type="entry name" value="Homeodomain-like"/>
    <property type="match status" value="1"/>
</dbReference>
<keyword evidence="9" id="KW-1185">Reference proteome</keyword>
<evidence type="ECO:0000256" key="4">
    <source>
        <dbReference type="ARBA" id="ARBA00023172"/>
    </source>
</evidence>